<dbReference type="RefSeq" id="WP_171608980.1">
    <property type="nucleotide sequence ID" value="NZ_WHPF01000012.1"/>
</dbReference>
<dbReference type="Gene3D" id="3.40.710.10">
    <property type="entry name" value="DD-peptidase/beta-lactamase superfamily"/>
    <property type="match status" value="1"/>
</dbReference>
<dbReference type="GO" id="GO:0008658">
    <property type="term" value="F:penicillin binding"/>
    <property type="evidence" value="ECO:0007669"/>
    <property type="project" value="InterPro"/>
</dbReference>
<dbReference type="GO" id="GO:0004180">
    <property type="term" value="F:carboxypeptidase activity"/>
    <property type="evidence" value="ECO:0007669"/>
    <property type="project" value="UniProtKB-KW"/>
</dbReference>
<keyword evidence="2" id="KW-0378">Hydrolase</keyword>
<dbReference type="InterPro" id="IPR012338">
    <property type="entry name" value="Beta-lactam/transpept-like"/>
</dbReference>
<evidence type="ECO:0000256" key="1">
    <source>
        <dbReference type="ARBA" id="ARBA00004370"/>
    </source>
</evidence>
<comment type="subcellular location">
    <subcellularLocation>
        <location evidence="1">Membrane</location>
    </subcellularLocation>
</comment>
<dbReference type="Pfam" id="PF03717">
    <property type="entry name" value="PBP_dimer"/>
    <property type="match status" value="1"/>
</dbReference>
<dbReference type="CDD" id="cd06575">
    <property type="entry name" value="PASTA_Pbp2x-like_2"/>
    <property type="match status" value="1"/>
</dbReference>
<dbReference type="InterPro" id="IPR005543">
    <property type="entry name" value="PASTA_dom"/>
</dbReference>
<dbReference type="Pfam" id="PF03793">
    <property type="entry name" value="PASTA"/>
    <property type="match status" value="1"/>
</dbReference>
<dbReference type="Proteomes" id="UP000598971">
    <property type="component" value="Unassembled WGS sequence"/>
</dbReference>
<reference evidence="6" key="1">
    <citation type="submission" date="2019-10" db="EMBL/GenBank/DDBJ databases">
        <title>Draft genome sequence of Panacibacter sp. KCS-6.</title>
        <authorList>
            <person name="Yim K.J."/>
        </authorList>
    </citation>
    <scope>NUCLEOTIDE SEQUENCE</scope>
    <source>
        <strain evidence="6">KCS-6</strain>
    </source>
</reference>
<evidence type="ECO:0000313" key="6">
    <source>
        <dbReference type="EMBL" id="NNV57034.1"/>
    </source>
</evidence>
<dbReference type="GO" id="GO:0071555">
    <property type="term" value="P:cell wall organization"/>
    <property type="evidence" value="ECO:0007669"/>
    <property type="project" value="TreeGrafter"/>
</dbReference>
<dbReference type="SUPFAM" id="SSF56519">
    <property type="entry name" value="Penicillin binding protein dimerisation domain"/>
    <property type="match status" value="1"/>
</dbReference>
<dbReference type="PANTHER" id="PTHR30627:SF1">
    <property type="entry name" value="PEPTIDOGLYCAN D,D-TRANSPEPTIDASE FTSI"/>
    <property type="match status" value="1"/>
</dbReference>
<dbReference type="PANTHER" id="PTHR30627">
    <property type="entry name" value="PEPTIDOGLYCAN D,D-TRANSPEPTIDASE"/>
    <property type="match status" value="1"/>
</dbReference>
<comment type="caution">
    <text evidence="6">The sequence shown here is derived from an EMBL/GenBank/DDBJ whole genome shotgun (WGS) entry which is preliminary data.</text>
</comment>
<dbReference type="InterPro" id="IPR005311">
    <property type="entry name" value="PBP_dimer"/>
</dbReference>
<evidence type="ECO:0000256" key="3">
    <source>
        <dbReference type="ARBA" id="ARBA00023136"/>
    </source>
</evidence>
<keyword evidence="4" id="KW-1133">Transmembrane helix</keyword>
<dbReference type="SUPFAM" id="SSF56601">
    <property type="entry name" value="beta-lactamase/transpeptidase-like"/>
    <property type="match status" value="1"/>
</dbReference>
<dbReference type="EMBL" id="WHPF01000012">
    <property type="protein sequence ID" value="NNV57034.1"/>
    <property type="molecule type" value="Genomic_DNA"/>
</dbReference>
<dbReference type="InterPro" id="IPR036138">
    <property type="entry name" value="PBP_dimer_sf"/>
</dbReference>
<name>A0A8J8JVU6_9BACT</name>
<keyword evidence="7" id="KW-1185">Reference proteome</keyword>
<accession>A0A8J8JVU6</accession>
<keyword evidence="2" id="KW-0645">Protease</keyword>
<dbReference type="InterPro" id="IPR001460">
    <property type="entry name" value="PCN-bd_Tpept"/>
</dbReference>
<feature type="domain" description="PASTA" evidence="5">
    <location>
        <begin position="647"/>
        <end position="705"/>
    </location>
</feature>
<dbReference type="Gene3D" id="3.30.450.330">
    <property type="match status" value="1"/>
</dbReference>
<sequence>MDVKKDITWRVNMAYLAVVLVCLVIFGKAVYIQQMQGTMWRNLSDSLHLKMMDVEADRGTIYSADGQMLSTSVPQYDIYIDFGADGLREHDGELFKANLDTLSLCLANLFKDKTKGGYKAILNKGYKEKDRYSLLKRKVSFSDYQELKKFPLVRLGKNKSGFIAINTNVRLNPYQLLAFRTIGLERENAKKIGLEQAYDSLLRGKEGKRLVRFIAGGVAVPVDDDYEVEPENGEDIVSTIDTRIQEISENALLDMMQQSQSKYGTCIVMETATGQIKAIANLGQQANGSYWEDYNYALRATEPGSTIKLATLLSVLSEGRTSINDLVEVGSTGNAFVGVRNVNDAERAPKPIMTVKECFAHSSNVGFSKIAYNTFAGQPSKYIQYLHQYRMDTVSGIDLKGEDKPKLAKVSKSHEGLSELETMSFGYSLQVTPMQTLTLYNAIANNGKMVKPYLISAVQQDGKLVKQFNPVVLTDNFCTPSVIKAAQECMSAVVTEGTAKGIFINTPYKVAGKTGTAHVADGKYGYSDGIYLASFVGYFPADKPRYTCIVVIRTNPYAALHYGGQLAAPVFKKIADRLYTMFVQSDDMQYTTTTINDSIPYLYTGKKSDIQQIMEIVKMPYKDSSLEKTDMAYMRKENAKPVMNGVTIDKKTMPQLNGMTLKDAVYLCENIGMKINVKGKGKVISQSYLPGQPIIKGLTVNIELN</sequence>
<keyword evidence="3 4" id="KW-0472">Membrane</keyword>
<organism evidence="6 7">
    <name type="scientific">Limnovirga soli</name>
    <dbReference type="NCBI Taxonomy" id="2656915"/>
    <lineage>
        <taxon>Bacteria</taxon>
        <taxon>Pseudomonadati</taxon>
        <taxon>Bacteroidota</taxon>
        <taxon>Chitinophagia</taxon>
        <taxon>Chitinophagales</taxon>
        <taxon>Chitinophagaceae</taxon>
        <taxon>Limnovirga</taxon>
    </lineage>
</organism>
<gene>
    <name evidence="6" type="ORF">GD597_16290</name>
</gene>
<feature type="transmembrane region" description="Helical" evidence="4">
    <location>
        <begin position="12"/>
        <end position="32"/>
    </location>
</feature>
<dbReference type="Gene3D" id="3.90.1310.10">
    <property type="entry name" value="Penicillin-binding protein 2a (Domain 2)"/>
    <property type="match status" value="1"/>
</dbReference>
<keyword evidence="4" id="KW-0812">Transmembrane</keyword>
<evidence type="ECO:0000256" key="4">
    <source>
        <dbReference type="SAM" id="Phobius"/>
    </source>
</evidence>
<dbReference type="PROSITE" id="PS51178">
    <property type="entry name" value="PASTA"/>
    <property type="match status" value="1"/>
</dbReference>
<dbReference type="SUPFAM" id="SSF54184">
    <property type="entry name" value="Penicillin-binding protein 2x (pbp-2x), c-terminal domain"/>
    <property type="match status" value="1"/>
</dbReference>
<evidence type="ECO:0000313" key="7">
    <source>
        <dbReference type="Proteomes" id="UP000598971"/>
    </source>
</evidence>
<dbReference type="AlphaFoldDB" id="A0A8J8JVU6"/>
<dbReference type="Pfam" id="PF00905">
    <property type="entry name" value="Transpeptidase"/>
    <property type="match status" value="1"/>
</dbReference>
<proteinExistence type="predicted"/>
<protein>
    <submittedName>
        <fullName evidence="6">PASTA domain-containing protein</fullName>
    </submittedName>
</protein>
<dbReference type="GO" id="GO:0005886">
    <property type="term" value="C:plasma membrane"/>
    <property type="evidence" value="ECO:0007669"/>
    <property type="project" value="TreeGrafter"/>
</dbReference>
<dbReference type="InterPro" id="IPR050515">
    <property type="entry name" value="Beta-lactam/transpept"/>
</dbReference>
<keyword evidence="2" id="KW-0121">Carboxypeptidase</keyword>
<evidence type="ECO:0000256" key="2">
    <source>
        <dbReference type="ARBA" id="ARBA00022645"/>
    </source>
</evidence>
<evidence type="ECO:0000259" key="5">
    <source>
        <dbReference type="PROSITE" id="PS51178"/>
    </source>
</evidence>